<protein>
    <submittedName>
        <fullName evidence="2">Uncharacterized protein</fullName>
    </submittedName>
</protein>
<proteinExistence type="predicted"/>
<dbReference type="EMBL" id="QNRE01000002">
    <property type="protein sequence ID" value="RBO94470.1"/>
    <property type="molecule type" value="Genomic_DNA"/>
</dbReference>
<dbReference type="AlphaFoldDB" id="A0A366DWK1"/>
<gene>
    <name evidence="2" type="ORF">DFR74_102893</name>
</gene>
<dbReference type="Proteomes" id="UP000252586">
    <property type="component" value="Unassembled WGS sequence"/>
</dbReference>
<organism evidence="2 3">
    <name type="scientific">Nocardia puris</name>
    <dbReference type="NCBI Taxonomy" id="208602"/>
    <lineage>
        <taxon>Bacteria</taxon>
        <taxon>Bacillati</taxon>
        <taxon>Actinomycetota</taxon>
        <taxon>Actinomycetes</taxon>
        <taxon>Mycobacteriales</taxon>
        <taxon>Nocardiaceae</taxon>
        <taxon>Nocardia</taxon>
    </lineage>
</organism>
<comment type="caution">
    <text evidence="2">The sequence shown here is derived from an EMBL/GenBank/DDBJ whole genome shotgun (WGS) entry which is preliminary data.</text>
</comment>
<evidence type="ECO:0000256" key="1">
    <source>
        <dbReference type="SAM" id="Phobius"/>
    </source>
</evidence>
<keyword evidence="1" id="KW-1133">Transmembrane helix</keyword>
<evidence type="ECO:0000313" key="3">
    <source>
        <dbReference type="Proteomes" id="UP000252586"/>
    </source>
</evidence>
<name>A0A366DWK1_9NOCA</name>
<reference evidence="2 3" key="1">
    <citation type="submission" date="2018-06" db="EMBL/GenBank/DDBJ databases">
        <title>Genomic Encyclopedia of Type Strains, Phase IV (KMG-IV): sequencing the most valuable type-strain genomes for metagenomic binning, comparative biology and taxonomic classification.</title>
        <authorList>
            <person name="Goeker M."/>
        </authorList>
    </citation>
    <scope>NUCLEOTIDE SEQUENCE [LARGE SCALE GENOMIC DNA]</scope>
    <source>
        <strain evidence="2 3">DSM 44599</strain>
    </source>
</reference>
<keyword evidence="1" id="KW-0472">Membrane</keyword>
<dbReference type="RefSeq" id="WP_067513648.1">
    <property type="nucleotide sequence ID" value="NZ_CP107943.1"/>
</dbReference>
<dbReference type="Pfam" id="PF20381">
    <property type="entry name" value="Rv1476"/>
    <property type="match status" value="1"/>
</dbReference>
<sequence>MAPTYTSVFTPQRAELPPTIDADTLSTIKAEVAQTNVAAPEGRDRAGLEAIVTEARADGLELTIVVIPGNPGHDSNLRDLAIEIGKSEPGTVVVFSDDWVGTHSDTISRVKLEWAEDAAKSKQGDSVAAARIFVDRLEESDMVSWTAITSVLLAGTALAVGGLYWVKVRRAKAESDAAPPSENHPVDR</sequence>
<evidence type="ECO:0000313" key="2">
    <source>
        <dbReference type="EMBL" id="RBO94470.1"/>
    </source>
</evidence>
<feature type="transmembrane region" description="Helical" evidence="1">
    <location>
        <begin position="142"/>
        <end position="166"/>
    </location>
</feature>
<accession>A0A366DWK1</accession>
<keyword evidence="1" id="KW-0812">Transmembrane</keyword>
<dbReference type="STRING" id="1210090.GCA_001613185_06076"/>
<keyword evidence="3" id="KW-1185">Reference proteome</keyword>
<dbReference type="InterPro" id="IPR046498">
    <property type="entry name" value="Rv1476-like"/>
</dbReference>